<dbReference type="STRING" id="7994.ENSAMXP00000007021"/>
<dbReference type="GO" id="GO:0061138">
    <property type="term" value="P:morphogenesis of a branching epithelium"/>
    <property type="evidence" value="ECO:0007669"/>
    <property type="project" value="InterPro"/>
</dbReference>
<dbReference type="Ensembl" id="ENSAMXT00000007021.2">
    <property type="protein sequence ID" value="ENSAMXP00000007021.2"/>
    <property type="gene ID" value="ENSAMXG00000006837.2"/>
</dbReference>
<sequence>MGVNASSYPHSCSPRFGGHSQTQQTFIGTSYAPSQGYGGESKLYSLEHGVEKPQDKKKKSSSLATLKRRFIKRRKSSRSADHARQMRELLSGWDVRDVNALVEEYEGTAALKELSAQAGHARPEARTLHQDLAALYQHKYCTDVDLIFQDACFPSHRAILAARCPFFKTLLSSSPGYGAEVLLDVGTAGMDAAMFSSLLHYLYTGELGAEDSRLQNVDVLMRLSEEFGTPNSLEVDMRNLCEHMCYYDSLLSFSSESEHVPEEELRAHKAVLSARSPFFRNLLQRRIRTGEEITERTLQTPTRIILDESIIPKKYACVILHCMYTDVVDLSLVLRGSPSAGSLGEVQALVAGRGSMSRAEEAMELYHIALFLEFSMLAQGCEDIVVESISQDSVVAILKWSSQPYGSKWVYRQAMHFLCEEFGQIMTTDVLYDLSKEHLLTAIQSDYLQVNKELNIKPNLLSGTAHSVNKRGVKRRDLDLEELKEILSPVLPCVRTEHILPANSEVLSDTLKRGLISTPPSDMLPTAEGGKANAWLRQKSAGIYVRPRLFSPYVEEAKAVLDEMMVEQTDLVRLRMVRMSNVPDTLYMVNNAVPQCCHMINHQHLASSQTAPPSVVANEIPVPRLAVVKEMIRRLQELRHTDQVQRAYALNCGEGATVSYELQIRVLREFGLPDGAAELLQNPHKFFPEERFGDESPILAVRQSGRCRVNSTPAVESMFTDLQALVGFHPPLPPPPPPYHPPNTPGHGQQQQQLRTGWRPRIPSQPPSRSFSYPCNHSLLHRHPSSKMGSPIYPPGAKALPPDCTNPQGRSLNQDKQGVSEGSKRNRVNMEPVINEFMPDIAIGVSAMSLKDRRLPEVTMEVDSHDQHPHINTAPQMAHCYPSRHPHSSRKRHAAEPKPDGPQPDFPDLYEFSGRHAPSYSGPDLYVHSRPAGVGPPPPAYANEPPEGLRLDVLEQPPQRLDLALVSQGSGAQAAQRPQPKGETDLTCGLGSSSEPYDEWPPGRRPNTDGAGPSMVSGGTGEEGGVGGRDRRSPNKQEYLYRKSAL</sequence>
<dbReference type="Pfam" id="PF00651">
    <property type="entry name" value="BTB"/>
    <property type="match status" value="2"/>
</dbReference>
<dbReference type="InterPro" id="IPR011705">
    <property type="entry name" value="BACK"/>
</dbReference>
<feature type="compositionally biased region" description="Basic residues" evidence="1">
    <location>
        <begin position="882"/>
        <end position="893"/>
    </location>
</feature>
<feature type="region of interest" description="Disordered" evidence="1">
    <location>
        <begin position="729"/>
        <end position="827"/>
    </location>
</feature>
<proteinExistence type="predicted"/>
<feature type="domain" description="BTB" evidence="2">
    <location>
        <begin position="247"/>
        <end position="332"/>
    </location>
</feature>
<dbReference type="SMART" id="SM00225">
    <property type="entry name" value="BTB"/>
    <property type="match status" value="2"/>
</dbReference>
<dbReference type="CDD" id="cd18283">
    <property type="entry name" value="BTB1_POZ_BTBD7"/>
    <property type="match status" value="1"/>
</dbReference>
<dbReference type="HOGENOM" id="CLU_007289_0_0_1"/>
<dbReference type="InParanoid" id="W5KHF9"/>
<feature type="compositionally biased region" description="Low complexity" evidence="1">
    <location>
        <begin position="759"/>
        <end position="772"/>
    </location>
</feature>
<evidence type="ECO:0000313" key="4">
    <source>
        <dbReference type="Proteomes" id="UP000018467"/>
    </source>
</evidence>
<dbReference type="InterPro" id="IPR000210">
    <property type="entry name" value="BTB/POZ_dom"/>
</dbReference>
<reference evidence="4" key="2">
    <citation type="journal article" date="2014" name="Nat. Commun.">
        <title>The cavefish genome reveals candidate genes for eye loss.</title>
        <authorList>
            <person name="McGaugh S.E."/>
            <person name="Gross J.B."/>
            <person name="Aken B."/>
            <person name="Blin M."/>
            <person name="Borowsky R."/>
            <person name="Chalopin D."/>
            <person name="Hinaux H."/>
            <person name="Jeffery W.R."/>
            <person name="Keene A."/>
            <person name="Ma L."/>
            <person name="Minx P."/>
            <person name="Murphy D."/>
            <person name="O'Quin K.E."/>
            <person name="Retaux S."/>
            <person name="Rohner N."/>
            <person name="Searle S.M."/>
            <person name="Stahl B.A."/>
            <person name="Tabin C."/>
            <person name="Volff J.N."/>
            <person name="Yoshizawa M."/>
            <person name="Warren W.C."/>
        </authorList>
    </citation>
    <scope>NUCLEOTIDE SEQUENCE [LARGE SCALE GENOMIC DNA]</scope>
    <source>
        <strain evidence="4">female</strain>
    </source>
</reference>
<organism evidence="3 4">
    <name type="scientific">Astyanax mexicanus</name>
    <name type="common">Blind cave fish</name>
    <name type="synonym">Astyanax fasciatus mexicanus</name>
    <dbReference type="NCBI Taxonomy" id="7994"/>
    <lineage>
        <taxon>Eukaryota</taxon>
        <taxon>Metazoa</taxon>
        <taxon>Chordata</taxon>
        <taxon>Craniata</taxon>
        <taxon>Vertebrata</taxon>
        <taxon>Euteleostomi</taxon>
        <taxon>Actinopterygii</taxon>
        <taxon>Neopterygii</taxon>
        <taxon>Teleostei</taxon>
        <taxon>Ostariophysi</taxon>
        <taxon>Characiformes</taxon>
        <taxon>Characoidei</taxon>
        <taxon>Acestrorhamphidae</taxon>
        <taxon>Acestrorhamphinae</taxon>
        <taxon>Astyanax</taxon>
    </lineage>
</organism>
<dbReference type="Gene3D" id="3.30.710.10">
    <property type="entry name" value="Potassium Channel Kv1.1, Chain A"/>
    <property type="match status" value="2"/>
</dbReference>
<dbReference type="Proteomes" id="UP000018467">
    <property type="component" value="Unassembled WGS sequence"/>
</dbReference>
<dbReference type="InterPro" id="IPR011333">
    <property type="entry name" value="SKP1/BTB/POZ_sf"/>
</dbReference>
<feature type="compositionally biased region" description="Pro residues" evidence="1">
    <location>
        <begin position="730"/>
        <end position="744"/>
    </location>
</feature>
<dbReference type="PANTHER" id="PTHR16064">
    <property type="entry name" value="BTB POZ DOMAIN CONTAINING 7"/>
    <property type="match status" value="1"/>
</dbReference>
<dbReference type="Pfam" id="PF07707">
    <property type="entry name" value="BACK"/>
    <property type="match status" value="1"/>
</dbReference>
<dbReference type="eggNOG" id="KOG2838">
    <property type="taxonomic scope" value="Eukaryota"/>
</dbReference>
<reference evidence="3" key="4">
    <citation type="submission" date="2025-09" db="UniProtKB">
        <authorList>
            <consortium name="Ensembl"/>
        </authorList>
    </citation>
    <scope>IDENTIFICATION</scope>
</reference>
<feature type="domain" description="BTB" evidence="2">
    <location>
        <begin position="142"/>
        <end position="211"/>
    </location>
</feature>
<dbReference type="Bgee" id="ENSAMXG00000006837">
    <property type="expression patterns" value="Expressed in muscle tissue and 14 other cell types or tissues"/>
</dbReference>
<accession>W5KHF9</accession>
<evidence type="ECO:0000313" key="3">
    <source>
        <dbReference type="Ensembl" id="ENSAMXP00000007021.2"/>
    </source>
</evidence>
<protein>
    <submittedName>
        <fullName evidence="3">BTB (POZ) domain containing 7</fullName>
    </submittedName>
</protein>
<dbReference type="PROSITE" id="PS50097">
    <property type="entry name" value="BTB"/>
    <property type="match status" value="2"/>
</dbReference>
<reference evidence="3" key="3">
    <citation type="submission" date="2025-08" db="UniProtKB">
        <authorList>
            <consortium name="Ensembl"/>
        </authorList>
    </citation>
    <scope>IDENTIFICATION</scope>
</reference>
<dbReference type="InterPro" id="IPR047935">
    <property type="entry name" value="BTBD7_BTB_POZ_second"/>
</dbReference>
<feature type="compositionally biased region" description="Polar residues" evidence="1">
    <location>
        <begin position="805"/>
        <end position="817"/>
    </location>
</feature>
<feature type="compositionally biased region" description="Polar residues" evidence="1">
    <location>
        <begin position="1"/>
        <end position="10"/>
    </location>
</feature>
<feature type="compositionally biased region" description="Gly residues" evidence="1">
    <location>
        <begin position="1018"/>
        <end position="1027"/>
    </location>
</feature>
<dbReference type="InterPro" id="IPR047934">
    <property type="entry name" value="BTBD7_BTB_POZ_first"/>
</dbReference>
<feature type="compositionally biased region" description="Polar residues" evidence="1">
    <location>
        <begin position="746"/>
        <end position="755"/>
    </location>
</feature>
<feature type="region of interest" description="Disordered" evidence="1">
    <location>
        <begin position="878"/>
        <end position="1046"/>
    </location>
</feature>
<dbReference type="GeneTree" id="ENSGT00390000014092"/>
<dbReference type="SUPFAM" id="SSF54695">
    <property type="entry name" value="POZ domain"/>
    <property type="match status" value="2"/>
</dbReference>
<feature type="compositionally biased region" description="Basic and acidic residues" evidence="1">
    <location>
        <begin position="1028"/>
        <end position="1046"/>
    </location>
</feature>
<dbReference type="FunCoup" id="W5KHF9">
    <property type="interactions" value="1784"/>
</dbReference>
<reference evidence="4" key="1">
    <citation type="submission" date="2013-03" db="EMBL/GenBank/DDBJ databases">
        <authorList>
            <person name="Jeffery W."/>
            <person name="Warren W."/>
            <person name="Wilson R.K."/>
        </authorList>
    </citation>
    <scope>NUCLEOTIDE SEQUENCE</scope>
    <source>
        <strain evidence="4">female</strain>
    </source>
</reference>
<dbReference type="Gene3D" id="1.25.40.420">
    <property type="match status" value="1"/>
</dbReference>
<dbReference type="CDD" id="cd18284">
    <property type="entry name" value="BTB2_POZ_BTBD7"/>
    <property type="match status" value="1"/>
</dbReference>
<evidence type="ECO:0000256" key="1">
    <source>
        <dbReference type="SAM" id="MobiDB-lite"/>
    </source>
</evidence>
<feature type="region of interest" description="Disordered" evidence="1">
    <location>
        <begin position="1"/>
        <end position="21"/>
    </location>
</feature>
<dbReference type="AlphaFoldDB" id="W5KHF9"/>
<name>W5KHF9_ASTMX</name>
<dbReference type="PANTHER" id="PTHR16064:SF3">
    <property type="entry name" value="BTB_POZ DOMAIN-CONTAINING PROTEIN 7"/>
    <property type="match status" value="1"/>
</dbReference>
<dbReference type="InterPro" id="IPR042345">
    <property type="entry name" value="Btbd7"/>
</dbReference>
<evidence type="ECO:0000259" key="2">
    <source>
        <dbReference type="PROSITE" id="PS50097"/>
    </source>
</evidence>
<keyword evidence="4" id="KW-1185">Reference proteome</keyword>